<sequence>MSYKKGDEIHIEDDEATGASKEGVVRWVLGISLLAAIAFLSFIWIFGALSQGDVEEEITMSGNRDSVDGESSIDPVLTDSDNDPADLDAADDEMQDGLDIIENE</sequence>
<keyword evidence="4" id="KW-1185">Reference proteome</keyword>
<feature type="compositionally biased region" description="Acidic residues" evidence="1">
    <location>
        <begin position="80"/>
        <end position="104"/>
    </location>
</feature>
<dbReference type="OrthoDB" id="7452565at2"/>
<keyword evidence="2" id="KW-0472">Membrane</keyword>
<protein>
    <submittedName>
        <fullName evidence="3">Uncharacterized protein</fullName>
    </submittedName>
</protein>
<keyword evidence="2" id="KW-0812">Transmembrane</keyword>
<feature type="region of interest" description="Disordered" evidence="1">
    <location>
        <begin position="60"/>
        <end position="104"/>
    </location>
</feature>
<evidence type="ECO:0000256" key="1">
    <source>
        <dbReference type="SAM" id="MobiDB-lite"/>
    </source>
</evidence>
<proteinExistence type="predicted"/>
<dbReference type="EMBL" id="RAHX01000001">
    <property type="protein sequence ID" value="RJY09962.1"/>
    <property type="molecule type" value="Genomic_DNA"/>
</dbReference>
<gene>
    <name evidence="3" type="ORF">D6201_11930</name>
</gene>
<dbReference type="Proteomes" id="UP000285232">
    <property type="component" value="Unassembled WGS sequence"/>
</dbReference>
<dbReference type="RefSeq" id="WP_120048972.1">
    <property type="nucleotide sequence ID" value="NZ_RAHX01000001.1"/>
</dbReference>
<accession>A0A419RVZ6</accession>
<evidence type="ECO:0000256" key="2">
    <source>
        <dbReference type="SAM" id="Phobius"/>
    </source>
</evidence>
<feature type="transmembrane region" description="Helical" evidence="2">
    <location>
        <begin position="27"/>
        <end position="49"/>
    </location>
</feature>
<comment type="caution">
    <text evidence="3">The sequence shown here is derived from an EMBL/GenBank/DDBJ whole genome shotgun (WGS) entry which is preliminary data.</text>
</comment>
<name>A0A419RVZ6_9SPHN</name>
<reference evidence="3 4" key="1">
    <citation type="journal article" date="2017" name="Int. J. Syst. Evol. Microbiol.">
        <title>Erythrobacter aquimixticola sp. nov., isolated from the junction between the ocean and a freshwater spring.</title>
        <authorList>
            <person name="Park S."/>
            <person name="Jung Y.T."/>
            <person name="Choi S.J."/>
            <person name="Yoon J.H."/>
        </authorList>
    </citation>
    <scope>NUCLEOTIDE SEQUENCE [LARGE SCALE GENOMIC DNA]</scope>
    <source>
        <strain evidence="3 4">JSSK-14</strain>
    </source>
</reference>
<keyword evidence="2" id="KW-1133">Transmembrane helix</keyword>
<organism evidence="3 4">
    <name type="scientific">Aurantiacibacter aquimixticola</name>
    <dbReference type="NCBI Taxonomy" id="1958945"/>
    <lineage>
        <taxon>Bacteria</taxon>
        <taxon>Pseudomonadati</taxon>
        <taxon>Pseudomonadota</taxon>
        <taxon>Alphaproteobacteria</taxon>
        <taxon>Sphingomonadales</taxon>
        <taxon>Erythrobacteraceae</taxon>
        <taxon>Aurantiacibacter</taxon>
    </lineage>
</organism>
<evidence type="ECO:0000313" key="4">
    <source>
        <dbReference type="Proteomes" id="UP000285232"/>
    </source>
</evidence>
<dbReference type="AlphaFoldDB" id="A0A419RVZ6"/>
<evidence type="ECO:0000313" key="3">
    <source>
        <dbReference type="EMBL" id="RJY09962.1"/>
    </source>
</evidence>